<evidence type="ECO:0000313" key="3">
    <source>
        <dbReference type="Proteomes" id="UP000249417"/>
    </source>
</evidence>
<proteinExistence type="predicted"/>
<feature type="compositionally biased region" description="Polar residues" evidence="1">
    <location>
        <begin position="1"/>
        <end position="10"/>
    </location>
</feature>
<accession>A0A2W5NDS5</accession>
<name>A0A2W5NDS5_9BACT</name>
<gene>
    <name evidence="2" type="ORF">DI551_00765</name>
</gene>
<evidence type="ECO:0000256" key="1">
    <source>
        <dbReference type="SAM" id="MobiDB-lite"/>
    </source>
</evidence>
<comment type="caution">
    <text evidence="2">The sequence shown here is derived from an EMBL/GenBank/DDBJ whole genome shotgun (WGS) entry which is preliminary data.</text>
</comment>
<dbReference type="AlphaFoldDB" id="A0A2W5NDS5"/>
<organism evidence="2 3">
    <name type="scientific">Micavibrio aeruginosavorus</name>
    <dbReference type="NCBI Taxonomy" id="349221"/>
    <lineage>
        <taxon>Bacteria</taxon>
        <taxon>Pseudomonadati</taxon>
        <taxon>Bdellovibrionota</taxon>
        <taxon>Bdellovibrionia</taxon>
        <taxon>Bdellovibrionales</taxon>
        <taxon>Pseudobdellovibrionaceae</taxon>
        <taxon>Micavibrio</taxon>
    </lineage>
</organism>
<sequence>MANRTGQQYEYTKLRRGTPQTDGAPRVQYATTSANGATGEGVRTLAGVLAEITTRVEDRLDIQAKIDGARAGAIAGGRDGLPEREDDATIRGAAFNMAARDAVSVRSEMEGVQALDDFEQDHQADPLAFRKNADDYLNAKLPRLKEYDPALGQRLEADLQLRAKSAENRIKDRQISIIRDQQLEWAMKHQLKLQDDMASDAADLLDAGPQEAQQILTRMMSSTAKLVDTANHIGPDGRPLFGARERAMAGRQAEAMVSEKIGLAWMRKQPDMLSAWKDWQGGKATLQLAGDDGVVQTMNLKEVLGPSGYQAAGEAFMDNIRSELALRNQVDAAQDRQFKDISDQTFADLSVRAQEGGLTLSQVEEKRQTLEPDRYLTLRQLAKKGGASVSDGKIYSDLAVQDAEGQDIRPRLRSALDAGTISRDDYLQLYERNVGRMNRGSKDAVTTGRDYLTQGLGSLSKEIGMAQSSTIGQANTEYEIEIQSFKDKEGREPTHVEARDIAENVRSRYSVINVQDNIFSMPLPRSMTQSEKLSKSLNSAVIEGKIRTTNKEYLAKHNGNAALRDSDPEYIHEIRLLQDYHSLLKIKETENAERSSGAK</sequence>
<dbReference type="EMBL" id="QFQB01000002">
    <property type="protein sequence ID" value="PZQ48895.1"/>
    <property type="molecule type" value="Genomic_DNA"/>
</dbReference>
<reference evidence="2 3" key="1">
    <citation type="submission" date="2017-08" db="EMBL/GenBank/DDBJ databases">
        <title>Infants hospitalized years apart are colonized by the same room-sourced microbial strains.</title>
        <authorList>
            <person name="Brooks B."/>
            <person name="Olm M.R."/>
            <person name="Firek B.A."/>
            <person name="Baker R."/>
            <person name="Thomas B.C."/>
            <person name="Morowitz M.J."/>
            <person name="Banfield J.F."/>
        </authorList>
    </citation>
    <scope>NUCLEOTIDE SEQUENCE [LARGE SCALE GENOMIC DNA]</scope>
    <source>
        <strain evidence="2">S2_005_002_R2_29</strain>
    </source>
</reference>
<evidence type="ECO:0000313" key="2">
    <source>
        <dbReference type="EMBL" id="PZQ48895.1"/>
    </source>
</evidence>
<protein>
    <submittedName>
        <fullName evidence="2">Uncharacterized protein</fullName>
    </submittedName>
</protein>
<feature type="region of interest" description="Disordered" evidence="1">
    <location>
        <begin position="1"/>
        <end position="24"/>
    </location>
</feature>
<dbReference type="Proteomes" id="UP000249417">
    <property type="component" value="Unassembled WGS sequence"/>
</dbReference>